<dbReference type="HOGENOM" id="CLU_041844_6_0_1"/>
<dbReference type="EMBL" id="JARH01000472">
    <property type="protein sequence ID" value="EXF80202.1"/>
    <property type="molecule type" value="Genomic_DNA"/>
</dbReference>
<dbReference type="SMART" id="SM00563">
    <property type="entry name" value="PlsC"/>
    <property type="match status" value="1"/>
</dbReference>
<dbReference type="InterPro" id="IPR002123">
    <property type="entry name" value="Plipid/glycerol_acylTrfase"/>
</dbReference>
<evidence type="ECO:0000256" key="4">
    <source>
        <dbReference type="SAM" id="Phobius"/>
    </source>
</evidence>
<evidence type="ECO:0000259" key="5">
    <source>
        <dbReference type="SMART" id="SM00563"/>
    </source>
</evidence>
<dbReference type="KEGG" id="cfj:CFIO01_11127"/>
<dbReference type="Proteomes" id="UP000020467">
    <property type="component" value="Unassembled WGS sequence"/>
</dbReference>
<organism evidence="6 7">
    <name type="scientific">Colletotrichum fioriniae PJ7</name>
    <dbReference type="NCBI Taxonomy" id="1445577"/>
    <lineage>
        <taxon>Eukaryota</taxon>
        <taxon>Fungi</taxon>
        <taxon>Dikarya</taxon>
        <taxon>Ascomycota</taxon>
        <taxon>Pezizomycotina</taxon>
        <taxon>Sordariomycetes</taxon>
        <taxon>Hypocreomycetidae</taxon>
        <taxon>Glomerellales</taxon>
        <taxon>Glomerellaceae</taxon>
        <taxon>Colletotrichum</taxon>
        <taxon>Colletotrichum acutatum species complex</taxon>
    </lineage>
</organism>
<dbReference type="OrthoDB" id="189226at2759"/>
<dbReference type="InterPro" id="IPR032098">
    <property type="entry name" value="Acyltransf_C"/>
</dbReference>
<evidence type="ECO:0000256" key="3">
    <source>
        <dbReference type="ARBA" id="ARBA00023315"/>
    </source>
</evidence>
<evidence type="ECO:0000256" key="2">
    <source>
        <dbReference type="ARBA" id="ARBA00022679"/>
    </source>
</evidence>
<dbReference type="eggNOG" id="KOG1505">
    <property type="taxonomic scope" value="Eukaryota"/>
</dbReference>
<keyword evidence="2 6" id="KW-0808">Transferase</keyword>
<gene>
    <name evidence="6" type="ORF">CFIO01_11127</name>
</gene>
<dbReference type="STRING" id="1445577.A0A010QJL8"/>
<dbReference type="CDD" id="cd07990">
    <property type="entry name" value="LPLAT_LCLAT1-like"/>
    <property type="match status" value="1"/>
</dbReference>
<sequence length="334" mass="38227">MAGHGNVLTHFRGAAILAPWVLWLLLADTAISLQLPLKWLAPDFVYNSSSRIAETVWYWIQIIFERYNGANITFSGDALPRGESAVVVANHVGWADFYMIQALAIKAGMLGRCRYFAKIQLRIVPFLGWGLWAMGMPMVSRNWAKDKHELDRAFSGIVNRQWPTWLISFSEATRFTQKKYEQSIVWCKESGRPQPMHLLYPRTKGFITTVQHLRKAPHVKAVYDVTIAYQRGKDFHAAPTMWDTLSVPGLSSRLGYKFHVHVRRFPLETLPTDDEKLAKWLENLWLFDAVFTAKPGNRLGKAKIGNGMQSVTVNVTDKQVDHSIRRWKVPYKVG</sequence>
<evidence type="ECO:0000256" key="1">
    <source>
        <dbReference type="ARBA" id="ARBA00008655"/>
    </source>
</evidence>
<reference evidence="6 7" key="1">
    <citation type="submission" date="2014-02" db="EMBL/GenBank/DDBJ databases">
        <title>The genome sequence of Colletotrichum fioriniae PJ7.</title>
        <authorList>
            <person name="Baroncelli R."/>
            <person name="Thon M.R."/>
        </authorList>
    </citation>
    <scope>NUCLEOTIDE SEQUENCE [LARGE SCALE GENOMIC DNA]</scope>
    <source>
        <strain evidence="6 7">PJ7</strain>
    </source>
</reference>
<dbReference type="PANTHER" id="PTHR10983:SF24">
    <property type="entry name" value="1-ACYLGLYCEROL-3-PHOSPHATE O-ACYLTRANSFERASE 3, ISOFORM E-RELATED"/>
    <property type="match status" value="1"/>
</dbReference>
<dbReference type="PANTHER" id="PTHR10983">
    <property type="entry name" value="1-ACYLGLYCEROL-3-PHOSPHATE ACYLTRANSFERASE-RELATED"/>
    <property type="match status" value="1"/>
</dbReference>
<proteinExistence type="inferred from homology"/>
<protein>
    <submittedName>
        <fullName evidence="6">Acyltransferase</fullName>
    </submittedName>
</protein>
<dbReference type="AlphaFoldDB" id="A0A010QJL8"/>
<dbReference type="GO" id="GO:0003841">
    <property type="term" value="F:1-acylglycerol-3-phosphate O-acyltransferase activity"/>
    <property type="evidence" value="ECO:0007669"/>
    <property type="project" value="TreeGrafter"/>
</dbReference>
<keyword evidence="4" id="KW-0812">Transmembrane</keyword>
<dbReference type="SUPFAM" id="SSF69593">
    <property type="entry name" value="Glycerol-3-phosphate (1)-acyltransferase"/>
    <property type="match status" value="1"/>
</dbReference>
<dbReference type="Pfam" id="PF16076">
    <property type="entry name" value="Acyltransf_C"/>
    <property type="match status" value="1"/>
</dbReference>
<comment type="similarity">
    <text evidence="1">Belongs to the 1-acyl-sn-glycerol-3-phosphate acyltransferase family.</text>
</comment>
<keyword evidence="4" id="KW-0472">Membrane</keyword>
<dbReference type="GO" id="GO:0012505">
    <property type="term" value="C:endomembrane system"/>
    <property type="evidence" value="ECO:0007669"/>
    <property type="project" value="TreeGrafter"/>
</dbReference>
<feature type="domain" description="Phospholipid/glycerol acyltransferase" evidence="5">
    <location>
        <begin position="85"/>
        <end position="207"/>
    </location>
</feature>
<keyword evidence="7" id="KW-1185">Reference proteome</keyword>
<evidence type="ECO:0000313" key="6">
    <source>
        <dbReference type="EMBL" id="EXF80202.1"/>
    </source>
</evidence>
<keyword evidence="4" id="KW-1133">Transmembrane helix</keyword>
<keyword evidence="3 6" id="KW-0012">Acyltransferase</keyword>
<accession>A0A010QJL8</accession>
<evidence type="ECO:0000313" key="7">
    <source>
        <dbReference type="Proteomes" id="UP000020467"/>
    </source>
</evidence>
<dbReference type="Pfam" id="PF01553">
    <property type="entry name" value="Acyltransferase"/>
    <property type="match status" value="1"/>
</dbReference>
<name>A0A010QJL8_9PEZI</name>
<comment type="caution">
    <text evidence="6">The sequence shown here is derived from an EMBL/GenBank/DDBJ whole genome shotgun (WGS) entry which is preliminary data.</text>
</comment>
<feature type="transmembrane region" description="Helical" evidence="4">
    <location>
        <begin position="20"/>
        <end position="41"/>
    </location>
</feature>